<dbReference type="SMART" id="SM00027">
    <property type="entry name" value="EH"/>
    <property type="match status" value="2"/>
</dbReference>
<protein>
    <submittedName>
        <fullName evidence="6">Uncharacterized protein</fullName>
    </submittedName>
</protein>
<evidence type="ECO:0000259" key="5">
    <source>
        <dbReference type="PROSITE" id="PS50222"/>
    </source>
</evidence>
<dbReference type="PROSITE" id="PS50031">
    <property type="entry name" value="EH"/>
    <property type="match status" value="2"/>
</dbReference>
<feature type="domain" description="EF-hand" evidence="5">
    <location>
        <begin position="54"/>
        <end position="89"/>
    </location>
</feature>
<dbReference type="GO" id="GO:0060090">
    <property type="term" value="F:molecular adaptor activity"/>
    <property type="evidence" value="ECO:0007669"/>
    <property type="project" value="TreeGrafter"/>
</dbReference>
<keyword evidence="3" id="KW-0732">Signal</keyword>
<dbReference type="InterPro" id="IPR018247">
    <property type="entry name" value="EF_Hand_1_Ca_BS"/>
</dbReference>
<dbReference type="GO" id="GO:0005509">
    <property type="term" value="F:calcium ion binding"/>
    <property type="evidence" value="ECO:0007669"/>
    <property type="project" value="InterPro"/>
</dbReference>
<feature type="domain" description="EF-hand" evidence="5">
    <location>
        <begin position="175"/>
        <end position="210"/>
    </location>
</feature>
<dbReference type="EMBL" id="UYRU01044148">
    <property type="protein sequence ID" value="VDK85547.1"/>
    <property type="molecule type" value="Genomic_DNA"/>
</dbReference>
<dbReference type="SUPFAM" id="SSF47473">
    <property type="entry name" value="EF-hand"/>
    <property type="match status" value="2"/>
</dbReference>
<dbReference type="PANTHER" id="PTHR11216">
    <property type="entry name" value="EH DOMAIN"/>
    <property type="match status" value="1"/>
</dbReference>
<dbReference type="GO" id="GO:0150007">
    <property type="term" value="P:clathrin-dependent synaptic vesicle endocytosis"/>
    <property type="evidence" value="ECO:0007669"/>
    <property type="project" value="TreeGrafter"/>
</dbReference>
<name>A0A3P6TK52_DIBLA</name>
<dbReference type="PANTHER" id="PTHR11216:SF170">
    <property type="entry name" value="DYNAMIN ASSOCIATED PROTEIN 160, ISOFORM D"/>
    <property type="match status" value="1"/>
</dbReference>
<dbReference type="GO" id="GO:0097708">
    <property type="term" value="C:intracellular vesicle"/>
    <property type="evidence" value="ECO:0007669"/>
    <property type="project" value="TreeGrafter"/>
</dbReference>
<feature type="chain" id="PRO_5018230988" evidence="3">
    <location>
        <begin position="20"/>
        <end position="290"/>
    </location>
</feature>
<dbReference type="PROSITE" id="PS50222">
    <property type="entry name" value="EF_HAND_2"/>
    <property type="match status" value="2"/>
</dbReference>
<evidence type="ECO:0000256" key="1">
    <source>
        <dbReference type="ARBA" id="ARBA00022837"/>
    </source>
</evidence>
<dbReference type="OrthoDB" id="2015333at2759"/>
<dbReference type="PROSITE" id="PS00018">
    <property type="entry name" value="EF_HAND_1"/>
    <property type="match status" value="1"/>
</dbReference>
<evidence type="ECO:0000313" key="7">
    <source>
        <dbReference type="Proteomes" id="UP000281553"/>
    </source>
</evidence>
<evidence type="ECO:0000313" key="6">
    <source>
        <dbReference type="EMBL" id="VDK85547.1"/>
    </source>
</evidence>
<dbReference type="InterPro" id="IPR002048">
    <property type="entry name" value="EF_hand_dom"/>
</dbReference>
<dbReference type="GO" id="GO:0042734">
    <property type="term" value="C:presynaptic membrane"/>
    <property type="evidence" value="ECO:0007669"/>
    <property type="project" value="TreeGrafter"/>
</dbReference>
<dbReference type="InterPro" id="IPR000261">
    <property type="entry name" value="EH_dom"/>
</dbReference>
<dbReference type="FunFam" id="1.10.238.10:FF:000055">
    <property type="entry name" value="Intersectin-1 isoform 1"/>
    <property type="match status" value="1"/>
</dbReference>
<dbReference type="InterPro" id="IPR011992">
    <property type="entry name" value="EF-hand-dom_pair"/>
</dbReference>
<dbReference type="SMART" id="SM00054">
    <property type="entry name" value="EFh"/>
    <property type="match status" value="2"/>
</dbReference>
<proteinExistence type="predicted"/>
<dbReference type="Proteomes" id="UP000281553">
    <property type="component" value="Unassembled WGS sequence"/>
</dbReference>
<organism evidence="6 7">
    <name type="scientific">Dibothriocephalus latus</name>
    <name type="common">Fish tapeworm</name>
    <name type="synonym">Diphyllobothrium latum</name>
    <dbReference type="NCBI Taxonomy" id="60516"/>
    <lineage>
        <taxon>Eukaryota</taxon>
        <taxon>Metazoa</taxon>
        <taxon>Spiralia</taxon>
        <taxon>Lophotrochozoa</taxon>
        <taxon>Platyhelminthes</taxon>
        <taxon>Cestoda</taxon>
        <taxon>Eucestoda</taxon>
        <taxon>Diphyllobothriidea</taxon>
        <taxon>Diphyllobothriidae</taxon>
        <taxon>Dibothriocephalus</taxon>
    </lineage>
</organism>
<feature type="domain" description="EH" evidence="4">
    <location>
        <begin position="142"/>
        <end position="231"/>
    </location>
</feature>
<accession>A0A3P6TK52</accession>
<evidence type="ECO:0000256" key="3">
    <source>
        <dbReference type="SAM" id="SignalP"/>
    </source>
</evidence>
<feature type="domain" description="EH" evidence="4">
    <location>
        <begin position="22"/>
        <end position="107"/>
    </location>
</feature>
<dbReference type="Pfam" id="PF12763">
    <property type="entry name" value="EH"/>
    <property type="match status" value="2"/>
</dbReference>
<evidence type="ECO:0000256" key="2">
    <source>
        <dbReference type="SAM" id="MobiDB-lite"/>
    </source>
</evidence>
<feature type="region of interest" description="Disordered" evidence="2">
    <location>
        <begin position="218"/>
        <end position="255"/>
    </location>
</feature>
<reference evidence="6 7" key="1">
    <citation type="submission" date="2018-11" db="EMBL/GenBank/DDBJ databases">
        <authorList>
            <consortium name="Pathogen Informatics"/>
        </authorList>
    </citation>
    <scope>NUCLEOTIDE SEQUENCE [LARGE SCALE GENOMIC DNA]</scope>
</reference>
<dbReference type="GO" id="GO:0005737">
    <property type="term" value="C:cytoplasm"/>
    <property type="evidence" value="ECO:0007669"/>
    <property type="project" value="TreeGrafter"/>
</dbReference>
<evidence type="ECO:0000259" key="4">
    <source>
        <dbReference type="PROSITE" id="PS50031"/>
    </source>
</evidence>
<keyword evidence="1" id="KW-0106">Calcium</keyword>
<dbReference type="AlphaFoldDB" id="A0A3P6TK52"/>
<dbReference type="CDD" id="cd00052">
    <property type="entry name" value="EH"/>
    <property type="match status" value="2"/>
</dbReference>
<feature type="compositionally biased region" description="Polar residues" evidence="2">
    <location>
        <begin position="240"/>
        <end position="250"/>
    </location>
</feature>
<keyword evidence="7" id="KW-1185">Reference proteome</keyword>
<sequence length="290" mass="32149">MVALRLFCLISSWSSWVITLDDRKKHDDRFQSLRPINGYITGEQARNFFTQSKLPNAVLAQIWSLADLTNDGKLDKREFSIAMALIKKCLEGNQLPPSIPPAFLQEPISLFLEPQKPLATETPTSQAANGSDSKEWCIPSHSRPKYRLQFNQNDRTKRGYLTGVEARGIFMSSHLPQSTLAYIWNLADIDKDGNLTCDEFCIAAYLIDQALAGRTLPPTLPPSLMPTQAQGQQIDPAKSIGSSGRASTEPNVPEGKPTPPLGGFLLFVFGLLHTALFDISFPEFVAERLT</sequence>
<feature type="signal peptide" evidence="3">
    <location>
        <begin position="1"/>
        <end position="19"/>
    </location>
</feature>
<gene>
    <name evidence="6" type="ORF">DILT_LOCUS3726</name>
</gene>
<dbReference type="Gene3D" id="1.10.238.10">
    <property type="entry name" value="EF-hand"/>
    <property type="match status" value="2"/>
</dbReference>